<gene>
    <name evidence="1" type="ORF">CDAR_72301</name>
</gene>
<evidence type="ECO:0000313" key="1">
    <source>
        <dbReference type="EMBL" id="GIX72835.1"/>
    </source>
</evidence>
<name>A0AAV4MKI8_9ARAC</name>
<dbReference type="Proteomes" id="UP001054837">
    <property type="component" value="Unassembled WGS sequence"/>
</dbReference>
<dbReference type="AlphaFoldDB" id="A0AAV4MKI8"/>
<evidence type="ECO:0000313" key="2">
    <source>
        <dbReference type="Proteomes" id="UP001054837"/>
    </source>
</evidence>
<protein>
    <submittedName>
        <fullName evidence="1">Uncharacterized protein</fullName>
    </submittedName>
</protein>
<keyword evidence="2" id="KW-1185">Reference proteome</keyword>
<reference evidence="1 2" key="1">
    <citation type="submission" date="2021-06" db="EMBL/GenBank/DDBJ databases">
        <title>Caerostris darwini draft genome.</title>
        <authorList>
            <person name="Kono N."/>
            <person name="Arakawa K."/>
        </authorList>
    </citation>
    <scope>NUCLEOTIDE SEQUENCE [LARGE SCALE GENOMIC DNA]</scope>
</reference>
<comment type="caution">
    <text evidence="1">The sequence shown here is derived from an EMBL/GenBank/DDBJ whole genome shotgun (WGS) entry which is preliminary data.</text>
</comment>
<sequence length="99" mass="10706">MTFEEVKSQVLHVNLSFSPKPPLLISFLSCFVARGVVSYVRCVITSKGFVLQKPDPIAGSPDAPFRGQAYGSQCVGHVDLAATANGFFPFRLHKATAVH</sequence>
<organism evidence="1 2">
    <name type="scientific">Caerostris darwini</name>
    <dbReference type="NCBI Taxonomy" id="1538125"/>
    <lineage>
        <taxon>Eukaryota</taxon>
        <taxon>Metazoa</taxon>
        <taxon>Ecdysozoa</taxon>
        <taxon>Arthropoda</taxon>
        <taxon>Chelicerata</taxon>
        <taxon>Arachnida</taxon>
        <taxon>Araneae</taxon>
        <taxon>Araneomorphae</taxon>
        <taxon>Entelegynae</taxon>
        <taxon>Araneoidea</taxon>
        <taxon>Araneidae</taxon>
        <taxon>Caerostris</taxon>
    </lineage>
</organism>
<proteinExistence type="predicted"/>
<dbReference type="EMBL" id="BPLQ01000562">
    <property type="protein sequence ID" value="GIX72835.1"/>
    <property type="molecule type" value="Genomic_DNA"/>
</dbReference>
<accession>A0AAV4MKI8</accession>